<reference evidence="4 5" key="1">
    <citation type="journal article" date="2018" name="Nat. Ecol. Evol.">
        <title>Shark genomes provide insights into elasmobranch evolution and the origin of vertebrates.</title>
        <authorList>
            <person name="Hara Y"/>
            <person name="Yamaguchi K"/>
            <person name="Onimaru K"/>
            <person name="Kadota M"/>
            <person name="Koyanagi M"/>
            <person name="Keeley SD"/>
            <person name="Tatsumi K"/>
            <person name="Tanaka K"/>
            <person name="Motone F"/>
            <person name="Kageyama Y"/>
            <person name="Nozu R"/>
            <person name="Adachi N"/>
            <person name="Nishimura O"/>
            <person name="Nakagawa R"/>
            <person name="Tanegashima C"/>
            <person name="Kiyatake I"/>
            <person name="Matsumoto R"/>
            <person name="Murakumo K"/>
            <person name="Nishida K"/>
            <person name="Terakita A"/>
            <person name="Kuratani S"/>
            <person name="Sato K"/>
            <person name="Hyodo S Kuraku.S."/>
        </authorList>
    </citation>
    <scope>NUCLEOTIDE SEQUENCE [LARGE SCALE GENOMIC DNA]</scope>
</reference>
<dbReference type="Gene3D" id="1.20.58.1120">
    <property type="match status" value="1"/>
</dbReference>
<dbReference type="Proteomes" id="UP000288216">
    <property type="component" value="Unassembled WGS sequence"/>
</dbReference>
<gene>
    <name evidence="4" type="ORF">scyTo_0023755</name>
</gene>
<dbReference type="GO" id="GO:0030286">
    <property type="term" value="C:dynein complex"/>
    <property type="evidence" value="ECO:0007669"/>
    <property type="project" value="InterPro"/>
</dbReference>
<dbReference type="GO" id="GO:0045505">
    <property type="term" value="F:dynein intermediate chain binding"/>
    <property type="evidence" value="ECO:0007669"/>
    <property type="project" value="InterPro"/>
</dbReference>
<dbReference type="OrthoDB" id="5986589at2759"/>
<feature type="domain" description="Dynein heavy chain hydrolytic ATP-binding dynein motor region" evidence="3">
    <location>
        <begin position="747"/>
        <end position="843"/>
    </location>
</feature>
<dbReference type="InterPro" id="IPR026983">
    <property type="entry name" value="DHC"/>
</dbReference>
<dbReference type="Gene3D" id="1.10.8.710">
    <property type="match status" value="1"/>
</dbReference>
<dbReference type="EMBL" id="BFAA01033435">
    <property type="protein sequence ID" value="GCB83340.1"/>
    <property type="molecule type" value="Genomic_DNA"/>
</dbReference>
<feature type="compositionally biased region" description="Polar residues" evidence="1">
    <location>
        <begin position="666"/>
        <end position="682"/>
    </location>
</feature>
<dbReference type="Gene3D" id="3.40.50.300">
    <property type="entry name" value="P-loop containing nucleotide triphosphate hydrolases"/>
    <property type="match status" value="2"/>
</dbReference>
<comment type="caution">
    <text evidence="4">The sequence shown here is derived from an EMBL/GenBank/DDBJ whole genome shotgun (WGS) entry which is preliminary data.</text>
</comment>
<feature type="domain" description="Dynein heavy chain linker" evidence="2">
    <location>
        <begin position="10"/>
        <end position="180"/>
    </location>
</feature>
<evidence type="ECO:0000259" key="2">
    <source>
        <dbReference type="Pfam" id="PF08393"/>
    </source>
</evidence>
<organism evidence="4 5">
    <name type="scientific">Scyliorhinus torazame</name>
    <name type="common">Cloudy catshark</name>
    <name type="synonym">Catulus torazame</name>
    <dbReference type="NCBI Taxonomy" id="75743"/>
    <lineage>
        <taxon>Eukaryota</taxon>
        <taxon>Metazoa</taxon>
        <taxon>Chordata</taxon>
        <taxon>Craniata</taxon>
        <taxon>Vertebrata</taxon>
        <taxon>Chondrichthyes</taxon>
        <taxon>Elasmobranchii</taxon>
        <taxon>Galeomorphii</taxon>
        <taxon>Galeoidea</taxon>
        <taxon>Carcharhiniformes</taxon>
        <taxon>Scyliorhinidae</taxon>
        <taxon>Scyliorhinus</taxon>
    </lineage>
</organism>
<evidence type="ECO:0000256" key="1">
    <source>
        <dbReference type="SAM" id="MobiDB-lite"/>
    </source>
</evidence>
<feature type="compositionally biased region" description="Polar residues" evidence="1">
    <location>
        <begin position="691"/>
        <end position="701"/>
    </location>
</feature>
<accession>A0A401QD82</accession>
<dbReference type="InterPro" id="IPR027417">
    <property type="entry name" value="P-loop_NTPase"/>
</dbReference>
<dbReference type="STRING" id="75743.A0A401QD82"/>
<evidence type="ECO:0008006" key="6">
    <source>
        <dbReference type="Google" id="ProtNLM"/>
    </source>
</evidence>
<dbReference type="GO" id="GO:0005524">
    <property type="term" value="F:ATP binding"/>
    <property type="evidence" value="ECO:0007669"/>
    <property type="project" value="InterPro"/>
</dbReference>
<protein>
    <recommendedName>
        <fullName evidence="6">Dynein heavy chain hydrolytic ATP-binding dynein motor region domain-containing protein</fullName>
    </recommendedName>
</protein>
<dbReference type="Pfam" id="PF12774">
    <property type="entry name" value="AAA_6"/>
    <property type="match status" value="3"/>
</dbReference>
<dbReference type="InterPro" id="IPR035699">
    <property type="entry name" value="AAA_6"/>
</dbReference>
<dbReference type="GO" id="GO:0051959">
    <property type="term" value="F:dynein light intermediate chain binding"/>
    <property type="evidence" value="ECO:0007669"/>
    <property type="project" value="InterPro"/>
</dbReference>
<dbReference type="Gene3D" id="3.20.180.20">
    <property type="entry name" value="Dynein heavy chain, N-terminal domain 2"/>
    <property type="match status" value="1"/>
</dbReference>
<name>A0A401QD82_SCYTO</name>
<feature type="region of interest" description="Disordered" evidence="1">
    <location>
        <begin position="661"/>
        <end position="701"/>
    </location>
</feature>
<feature type="non-terminal residue" evidence="4">
    <location>
        <position position="1107"/>
    </location>
</feature>
<dbReference type="InterPro" id="IPR013602">
    <property type="entry name" value="Dynein_heavy_linker"/>
</dbReference>
<dbReference type="OMA" id="RWARRCF"/>
<evidence type="ECO:0000259" key="3">
    <source>
        <dbReference type="Pfam" id="PF12774"/>
    </source>
</evidence>
<dbReference type="PANTHER" id="PTHR45703">
    <property type="entry name" value="DYNEIN HEAVY CHAIN"/>
    <property type="match status" value="1"/>
</dbReference>
<dbReference type="SUPFAM" id="SSF52540">
    <property type="entry name" value="P-loop containing nucleoside triphosphate hydrolases"/>
    <property type="match status" value="1"/>
</dbReference>
<evidence type="ECO:0000313" key="5">
    <source>
        <dbReference type="Proteomes" id="UP000288216"/>
    </source>
</evidence>
<feature type="domain" description="Dynein heavy chain hydrolytic ATP-binding dynein motor region" evidence="3">
    <location>
        <begin position="546"/>
        <end position="630"/>
    </location>
</feature>
<dbReference type="InterPro" id="IPR042228">
    <property type="entry name" value="Dynein_linker_3"/>
</dbReference>
<dbReference type="AlphaFoldDB" id="A0A401QD82"/>
<sequence>MSSATFISQMAKIEAVDGLYRRVIQALAKNPSVLSVILSQDTKTYQGMVLRLIFRTGIEAMEEIILEMNHLLESSRQGFTRLYFLSDDDLLHLLTLQSDPRTLLPFVKKCFRGVQDLDYDVTGNANLFLLPRVHVLAIYGDLQERVNLTPPLEAAPSSIPWLRGLELRIQQSLFHSLERCITERTALAGEINSQIIVEPSSRSDAYKAAQLMKPILKLVSSFPVQCIQIAEEVCWLSDIENVLFRRSSSKEWFKTLYSTKIDRLVMCVHGLCKDSVQGSEDPHTLFLLKCLVLISINHRDIGDNLMASNIESKTSFEWHKFIKYQFHLNWIFPKRESSKPITNQFGHSMPGGDQSQFGLRCYVNFLGTNYHYDYEYVSPKQLYVQTPVTERMCLALLLALQNFNPCALVGSCGTGKTSTICHLAKALGYQLVIFHCCKNMNLAFITRVLSGAIQSGAWLILENIDSLTPGASSILGQHLSTIQNSYRALTTKDHFNTSYMDHSAGPYRKELGTNLTDVTDSGNLNDKSRYTWSCEDLRRFDPTALGSVVFAGNVIPARVSYGAFVTLHRFDSSVLIPENLRLALRPVSVIQPDIKVITEVKLLSIGFLKASHLSGKILSFFEVAKDLGSITDCCQLPLIEKALNTAAKILYQTLQPIKKDSELRSNGHSNPSQSQPTQAQNEQKGDRGNSDTDGTTINAGTGEQCLSVSHQHVLNTSSTAADYETLEFSEDSRNIPASVFESVLSIEEHSVLKALAMILFPTVSDGDKLFRLKGLLRDLFPESCMTPAYLDSDPHLLSAIEQELLDTDHQVTNQTVKNILALYQALKVSKGVIMYGYSGSGKTTSYRTLSRTMNLLAKNESKETGDESDYPSPTHRTVQVSVCFPNSLSIEELLGVMDNQTWKNGIVAKWLSIAQSWSQARALVKEFKSPQVKPYRCPEPLRWIVLDGELCLDWLGPISGLVSQSQSLTLSNGEQIRLAESTSLILEVTDLSNAPPSAVTWCNLVHFQGSEMWKAVVDVMMNKVYSNYTVPRDMVQVWTRLGHNLIPNTLTFVEKHCTSALNYQADYVMIKQNKVARGLQEVMTFRNILHALLDKHLARDQQGEYEV</sequence>
<keyword evidence="5" id="KW-1185">Reference proteome</keyword>
<feature type="domain" description="Dynein heavy chain hydrolytic ATP-binding dynein motor region" evidence="3">
    <location>
        <begin position="372"/>
        <end position="497"/>
    </location>
</feature>
<dbReference type="PANTHER" id="PTHR45703:SF36">
    <property type="entry name" value="DYNEIN HEAVY CHAIN, CYTOPLASMIC"/>
    <property type="match status" value="1"/>
</dbReference>
<dbReference type="GO" id="GO:0007018">
    <property type="term" value="P:microtubule-based movement"/>
    <property type="evidence" value="ECO:0007669"/>
    <property type="project" value="InterPro"/>
</dbReference>
<evidence type="ECO:0000313" key="4">
    <source>
        <dbReference type="EMBL" id="GCB83340.1"/>
    </source>
</evidence>
<dbReference type="Pfam" id="PF08393">
    <property type="entry name" value="DHC_N2"/>
    <property type="match status" value="1"/>
</dbReference>
<dbReference type="InterPro" id="IPR043157">
    <property type="entry name" value="Dynein_AAA1S"/>
</dbReference>
<proteinExistence type="predicted"/>